<evidence type="ECO:0000259" key="5">
    <source>
        <dbReference type="PROSITE" id="PS51755"/>
    </source>
</evidence>
<evidence type="ECO:0000256" key="1">
    <source>
        <dbReference type="ARBA" id="ARBA00023015"/>
    </source>
</evidence>
<protein>
    <recommendedName>
        <fullName evidence="5">OmpR/PhoB-type domain-containing protein</fullName>
    </recommendedName>
</protein>
<dbReference type="STRING" id="249189.RV04_GL001845"/>
<keyword evidence="3" id="KW-0804">Transcription</keyword>
<dbReference type="Gene3D" id="1.10.10.10">
    <property type="entry name" value="Winged helix-like DNA-binding domain superfamily/Winged helix DNA-binding domain"/>
    <property type="match status" value="1"/>
</dbReference>
<keyword evidence="7" id="KW-1185">Reference proteome</keyword>
<dbReference type="SUPFAM" id="SSF46894">
    <property type="entry name" value="C-terminal effector domain of the bipartite response regulators"/>
    <property type="match status" value="1"/>
</dbReference>
<feature type="domain" description="OmpR/PhoB-type" evidence="5">
    <location>
        <begin position="128"/>
        <end position="234"/>
    </location>
</feature>
<dbReference type="InterPro" id="IPR016032">
    <property type="entry name" value="Sig_transdc_resp-reg_C-effctor"/>
</dbReference>
<keyword evidence="1" id="KW-0805">Transcription regulation</keyword>
<sequence length="253" mass="29088">MTSDFWNLSKNLALKRGKNMRLLLLTKVPLYEERFELQLKQLGNEVYCSSNVVEMIKKEVITPQFINQFEGIIFSETLYDNETNELVQQLPQGDFKLFRRAVETTCGDEINASFDACIPIGASLERLRELLVVAEVFHLSFQDADRAQQISVKQKLSNMNLKLKQKEIVYYLIKSGDRTVPREEISRQIWEKAPTKSVLASLSKVVSKVNEKLQGEFGDEAIQTVWGQGYRLNKKIFDYIENDVIELGNVGIQ</sequence>
<evidence type="ECO:0000313" key="7">
    <source>
        <dbReference type="Proteomes" id="UP000182077"/>
    </source>
</evidence>
<name>A0A1L8TMM7_9ENTE</name>
<dbReference type="GO" id="GO:0000160">
    <property type="term" value="P:phosphorelay signal transduction system"/>
    <property type="evidence" value="ECO:0007669"/>
    <property type="project" value="InterPro"/>
</dbReference>
<proteinExistence type="predicted"/>
<dbReference type="InterPro" id="IPR001867">
    <property type="entry name" value="OmpR/PhoB-type_DNA-bd"/>
</dbReference>
<dbReference type="PROSITE" id="PS51755">
    <property type="entry name" value="OMPR_PHOB"/>
    <property type="match status" value="1"/>
</dbReference>
<keyword evidence="2 4" id="KW-0238">DNA-binding</keyword>
<dbReference type="Pfam" id="PF00486">
    <property type="entry name" value="Trans_reg_C"/>
    <property type="match status" value="1"/>
</dbReference>
<dbReference type="InterPro" id="IPR036388">
    <property type="entry name" value="WH-like_DNA-bd_sf"/>
</dbReference>
<evidence type="ECO:0000256" key="2">
    <source>
        <dbReference type="ARBA" id="ARBA00023125"/>
    </source>
</evidence>
<dbReference type="GO" id="GO:0003677">
    <property type="term" value="F:DNA binding"/>
    <property type="evidence" value="ECO:0007669"/>
    <property type="project" value="UniProtKB-UniRule"/>
</dbReference>
<comment type="caution">
    <text evidence="6">The sequence shown here is derived from an EMBL/GenBank/DDBJ whole genome shotgun (WGS) entry which is preliminary data.</text>
</comment>
<dbReference type="EMBL" id="JXKQ01000005">
    <property type="protein sequence ID" value="OJG45556.1"/>
    <property type="molecule type" value="Genomic_DNA"/>
</dbReference>
<evidence type="ECO:0000256" key="4">
    <source>
        <dbReference type="PROSITE-ProRule" id="PRU01091"/>
    </source>
</evidence>
<organism evidence="6 7">
    <name type="scientific">Enterococcus hermanniensis</name>
    <dbReference type="NCBI Taxonomy" id="249189"/>
    <lineage>
        <taxon>Bacteria</taxon>
        <taxon>Bacillati</taxon>
        <taxon>Bacillota</taxon>
        <taxon>Bacilli</taxon>
        <taxon>Lactobacillales</taxon>
        <taxon>Enterococcaceae</taxon>
        <taxon>Enterococcus</taxon>
    </lineage>
</organism>
<dbReference type="GO" id="GO:0006355">
    <property type="term" value="P:regulation of DNA-templated transcription"/>
    <property type="evidence" value="ECO:0007669"/>
    <property type="project" value="InterPro"/>
</dbReference>
<evidence type="ECO:0000313" key="6">
    <source>
        <dbReference type="EMBL" id="OJG45556.1"/>
    </source>
</evidence>
<dbReference type="Proteomes" id="UP000182077">
    <property type="component" value="Unassembled WGS sequence"/>
</dbReference>
<accession>A0A1L8TMM7</accession>
<dbReference type="AlphaFoldDB" id="A0A1L8TMM7"/>
<gene>
    <name evidence="6" type="ORF">RV04_GL001845</name>
</gene>
<dbReference type="SMART" id="SM00862">
    <property type="entry name" value="Trans_reg_C"/>
    <property type="match status" value="1"/>
</dbReference>
<reference evidence="6 7" key="1">
    <citation type="submission" date="2014-12" db="EMBL/GenBank/DDBJ databases">
        <title>Draft genome sequences of 29 type strains of Enterococci.</title>
        <authorList>
            <person name="Zhong Z."/>
            <person name="Sun Z."/>
            <person name="Liu W."/>
            <person name="Zhang W."/>
            <person name="Zhang H."/>
        </authorList>
    </citation>
    <scope>NUCLEOTIDE SEQUENCE [LARGE SCALE GENOMIC DNA]</scope>
    <source>
        <strain evidence="6 7">DSM 17122</strain>
    </source>
</reference>
<feature type="DNA-binding region" description="OmpR/PhoB-type" evidence="4">
    <location>
        <begin position="128"/>
        <end position="234"/>
    </location>
</feature>
<evidence type="ECO:0000256" key="3">
    <source>
        <dbReference type="ARBA" id="ARBA00023163"/>
    </source>
</evidence>